<feature type="transmembrane region" description="Helical" evidence="8">
    <location>
        <begin position="373"/>
        <end position="394"/>
    </location>
</feature>
<dbReference type="RefSeq" id="WP_011460314.1">
    <property type="nucleotide sequence ID" value="NZ_LOCK01000061.1"/>
</dbReference>
<feature type="transmembrane region" description="Helical" evidence="8">
    <location>
        <begin position="168"/>
        <end position="189"/>
    </location>
</feature>
<keyword evidence="7 8" id="KW-0472">Membrane</keyword>
<keyword evidence="3" id="KW-1003">Cell membrane</keyword>
<evidence type="ECO:0000256" key="8">
    <source>
        <dbReference type="SAM" id="Phobius"/>
    </source>
</evidence>
<evidence type="ECO:0000313" key="10">
    <source>
        <dbReference type="EMBL" id="KTE89760.1"/>
    </source>
</evidence>
<feature type="transmembrane region" description="Helical" evidence="8">
    <location>
        <begin position="220"/>
        <end position="239"/>
    </location>
</feature>
<protein>
    <submittedName>
        <fullName evidence="10">Type II secretion protein F</fullName>
    </submittedName>
</protein>
<dbReference type="GO" id="GO:0005886">
    <property type="term" value="C:plasma membrane"/>
    <property type="evidence" value="ECO:0007669"/>
    <property type="project" value="UniProtKB-SubCell"/>
</dbReference>
<dbReference type="PANTHER" id="PTHR30012:SF0">
    <property type="entry name" value="TYPE II SECRETION SYSTEM PROTEIN F-RELATED"/>
    <property type="match status" value="1"/>
</dbReference>
<feature type="domain" description="Type II secretion system protein GspF" evidence="9">
    <location>
        <begin position="67"/>
        <end position="190"/>
    </location>
</feature>
<evidence type="ECO:0000256" key="4">
    <source>
        <dbReference type="ARBA" id="ARBA00022519"/>
    </source>
</evidence>
<evidence type="ECO:0000256" key="5">
    <source>
        <dbReference type="ARBA" id="ARBA00022692"/>
    </source>
</evidence>
<comment type="subcellular location">
    <subcellularLocation>
        <location evidence="1">Cell inner membrane</location>
        <topology evidence="1">Multi-pass membrane protein</topology>
    </subcellularLocation>
</comment>
<dbReference type="AlphaFoldDB" id="A0A0W1JE47"/>
<reference evidence="10 11" key="1">
    <citation type="submission" date="2015-12" db="EMBL/GenBank/DDBJ databases">
        <title>Draft Genome Sequence of Desulfitobacterium hafniense Strain DH, a Sulfate-reducing Bacterium Isolated from Paddy Soils.</title>
        <authorList>
            <person name="Bao P."/>
            <person name="Zhang X."/>
            <person name="Li G."/>
        </authorList>
    </citation>
    <scope>NUCLEOTIDE SEQUENCE [LARGE SCALE GENOMIC DNA]</scope>
    <source>
        <strain evidence="10 11">DH</strain>
    </source>
</reference>
<evidence type="ECO:0000256" key="2">
    <source>
        <dbReference type="ARBA" id="ARBA00005745"/>
    </source>
</evidence>
<dbReference type="OrthoDB" id="9805682at2"/>
<keyword evidence="6 8" id="KW-1133">Transmembrane helix</keyword>
<evidence type="ECO:0000259" key="9">
    <source>
        <dbReference type="Pfam" id="PF00482"/>
    </source>
</evidence>
<dbReference type="InterPro" id="IPR003004">
    <property type="entry name" value="GspF/PilC"/>
</dbReference>
<proteinExistence type="inferred from homology"/>
<dbReference type="Pfam" id="PF00482">
    <property type="entry name" value="T2SSF"/>
    <property type="match status" value="2"/>
</dbReference>
<keyword evidence="5 8" id="KW-0812">Transmembrane</keyword>
<organism evidence="10 11">
    <name type="scientific">Desulfitobacterium hafniense</name>
    <name type="common">Desulfitobacterium frappieri</name>
    <dbReference type="NCBI Taxonomy" id="49338"/>
    <lineage>
        <taxon>Bacteria</taxon>
        <taxon>Bacillati</taxon>
        <taxon>Bacillota</taxon>
        <taxon>Clostridia</taxon>
        <taxon>Eubacteriales</taxon>
        <taxon>Desulfitobacteriaceae</taxon>
        <taxon>Desulfitobacterium</taxon>
    </lineage>
</organism>
<dbReference type="FunFam" id="1.20.81.30:FF:000001">
    <property type="entry name" value="Type II secretion system protein F"/>
    <property type="match status" value="1"/>
</dbReference>
<dbReference type="InterPro" id="IPR042094">
    <property type="entry name" value="T2SS_GspF_sf"/>
</dbReference>
<dbReference type="Proteomes" id="UP000054623">
    <property type="component" value="Unassembled WGS sequence"/>
</dbReference>
<sequence>MQFKYKVIDEHMNISQGTLEAVDYEGARRISQENGWQVISLVEARGLTALLNREIVTKVNYESISAFCSQLAMMVRSGANLVRGLEVLKLQLDDKQLQKVLEIIIQGVSRGDSLSQAMRDCKGALPDLLINLVAVGEESGNLESVLTSMAEYYDRENFIRKKIQSASVYPAILLMVLIGIIVFFMNFLLPEIMGMLTENGQTLPLITQMIINASNFLTQYGLYLLVGLSVLALALHRVFKVPKCRYYLDAFLLRLPLFGSNLRNVIISRFSRTFALFLHSSIPIVPILNSMETIVGNEVSRLAIVRVRERIVKGEPLALAFGQEEFFDPLVIQMMSIGEETGRVEEMMEEVANLYDKKVELGIARMISLVEPIFTVIIGVFAGGMIIAIALPIFSMATGAQ</sequence>
<dbReference type="PRINTS" id="PR00812">
    <property type="entry name" value="BCTERIALGSPF"/>
</dbReference>
<dbReference type="PANTHER" id="PTHR30012">
    <property type="entry name" value="GENERAL SECRETION PATHWAY PROTEIN"/>
    <property type="match status" value="1"/>
</dbReference>
<dbReference type="InterPro" id="IPR018076">
    <property type="entry name" value="T2SS_GspF_dom"/>
</dbReference>
<evidence type="ECO:0000256" key="1">
    <source>
        <dbReference type="ARBA" id="ARBA00004429"/>
    </source>
</evidence>
<name>A0A0W1JE47_DESHA</name>
<dbReference type="EMBL" id="LOCK01000061">
    <property type="protein sequence ID" value="KTE89760.1"/>
    <property type="molecule type" value="Genomic_DNA"/>
</dbReference>
<evidence type="ECO:0000256" key="6">
    <source>
        <dbReference type="ARBA" id="ARBA00022989"/>
    </source>
</evidence>
<evidence type="ECO:0000256" key="3">
    <source>
        <dbReference type="ARBA" id="ARBA00022475"/>
    </source>
</evidence>
<dbReference type="Gene3D" id="1.20.81.30">
    <property type="entry name" value="Type II secretion system (T2SS), domain F"/>
    <property type="match status" value="2"/>
</dbReference>
<accession>A0A0W1JE47</accession>
<evidence type="ECO:0000313" key="11">
    <source>
        <dbReference type="Proteomes" id="UP000054623"/>
    </source>
</evidence>
<keyword evidence="4" id="KW-0997">Cell inner membrane</keyword>
<feature type="domain" description="Type II secretion system protein GspF" evidence="9">
    <location>
        <begin position="270"/>
        <end position="392"/>
    </location>
</feature>
<comment type="similarity">
    <text evidence="2">Belongs to the GSP F family.</text>
</comment>
<evidence type="ECO:0000256" key="7">
    <source>
        <dbReference type="ARBA" id="ARBA00023136"/>
    </source>
</evidence>
<comment type="caution">
    <text evidence="10">The sequence shown here is derived from an EMBL/GenBank/DDBJ whole genome shotgun (WGS) entry which is preliminary data.</text>
</comment>
<gene>
    <name evidence="10" type="ORF">AT727_10445</name>
</gene>